<protein>
    <submittedName>
        <fullName evidence="1">Uncharacterized protein</fullName>
    </submittedName>
</protein>
<dbReference type="HOGENOM" id="CLU_2937203_0_0_4"/>
<evidence type="ECO:0000313" key="2">
    <source>
        <dbReference type="Proteomes" id="UP000003973"/>
    </source>
</evidence>
<dbReference type="Proteomes" id="UP000003973">
    <property type="component" value="Unassembled WGS sequence"/>
</dbReference>
<sequence length="60" mass="7165">MKKMFSAPETIPFVSFSQAVREAVECAEKGQLVEHKRVWRLFRDLKIRTLRLMECPKRKN</sequence>
<dbReference type="RefSeq" id="WP_020995214.1">
    <property type="nucleotide sequence ID" value="NZ_CABMNL010000001.1"/>
</dbReference>
<proteinExistence type="predicted"/>
<keyword evidence="2" id="KW-1185">Reference proteome</keyword>
<dbReference type="AlphaFoldDB" id="T5LUH8"/>
<evidence type="ECO:0000313" key="1">
    <source>
        <dbReference type="EMBL" id="EQM95143.1"/>
    </source>
</evidence>
<dbReference type="EMBL" id="ACDP02000026">
    <property type="protein sequence ID" value="EQM95143.1"/>
    <property type="molecule type" value="Genomic_DNA"/>
</dbReference>
<comment type="caution">
    <text evidence="1">The sequence shown here is derived from an EMBL/GenBank/DDBJ whole genome shotgun (WGS) entry which is preliminary data.</text>
</comment>
<gene>
    <name evidence="1" type="ORF">OFAG_02306</name>
</gene>
<reference evidence="1" key="1">
    <citation type="submission" date="2011-10" db="EMBL/GenBank/DDBJ databases">
        <title>The Genome Sequence of Oxalobacter formigenes HOxBLS.</title>
        <authorList>
            <consortium name="The Broad Institute Genome Sequencing Platform"/>
            <person name="Earl A."/>
            <person name="Ward D."/>
            <person name="Feldgarden M."/>
            <person name="Gevers D."/>
            <person name="Allison M.J."/>
            <person name="Humphrey S."/>
            <person name="Young S.K."/>
            <person name="Zeng Q."/>
            <person name="Gargeya S."/>
            <person name="Fitzgerald M."/>
            <person name="Haas B."/>
            <person name="Abouelleil A."/>
            <person name="Alvarado L."/>
            <person name="Arachchi H.M."/>
            <person name="Berlin A."/>
            <person name="Brown A."/>
            <person name="Chapman S.B."/>
            <person name="Chen Z."/>
            <person name="Dunbar C."/>
            <person name="Freedman E."/>
            <person name="Gearin G."/>
            <person name="Goldberg J."/>
            <person name="Griggs A."/>
            <person name="Gujja S."/>
            <person name="Heiman D."/>
            <person name="Howarth C."/>
            <person name="Larson L."/>
            <person name="Lui A."/>
            <person name="MacDonald P.J.P."/>
            <person name="Montmayeur A."/>
            <person name="Murphy C."/>
            <person name="Neiman D."/>
            <person name="Pearson M."/>
            <person name="Priest M."/>
            <person name="Roberts A."/>
            <person name="Saif S."/>
            <person name="Shea T."/>
            <person name="Shenoy N."/>
            <person name="Sisk P."/>
            <person name="Stolte C."/>
            <person name="Sykes S."/>
            <person name="Wortman J."/>
            <person name="Nusbaum C."/>
            <person name="Birren B."/>
        </authorList>
    </citation>
    <scope>NUCLEOTIDE SEQUENCE [LARGE SCALE GENOMIC DNA]</scope>
    <source>
        <strain evidence="1">HOxBLS</strain>
    </source>
</reference>
<name>T5LUH8_9BURK</name>
<organism evidence="1 2">
    <name type="scientific">Oxalobacter paraformigenes</name>
    <dbReference type="NCBI Taxonomy" id="556268"/>
    <lineage>
        <taxon>Bacteria</taxon>
        <taxon>Pseudomonadati</taxon>
        <taxon>Pseudomonadota</taxon>
        <taxon>Betaproteobacteria</taxon>
        <taxon>Burkholderiales</taxon>
        <taxon>Oxalobacteraceae</taxon>
        <taxon>Oxalobacter</taxon>
    </lineage>
</organism>
<accession>T5LUH8</accession>